<protein>
    <submittedName>
        <fullName evidence="2">Coenzyme F420 biosynthesis associated uncharacterized protein</fullName>
    </submittedName>
</protein>
<dbReference type="NCBIfam" id="TIGR03624">
    <property type="entry name" value="putative hydrolase"/>
    <property type="match status" value="1"/>
</dbReference>
<name>A0A927RKI3_9ACTN</name>
<feature type="compositionally biased region" description="Basic and acidic residues" evidence="1">
    <location>
        <begin position="153"/>
        <end position="179"/>
    </location>
</feature>
<dbReference type="PANTHER" id="PTHR39420:SF1">
    <property type="entry name" value="HYDROLASE"/>
    <property type="match status" value="1"/>
</dbReference>
<dbReference type="Pfam" id="PF10103">
    <property type="entry name" value="Zincin_2"/>
    <property type="match status" value="1"/>
</dbReference>
<dbReference type="EMBL" id="JADBEM010000001">
    <property type="protein sequence ID" value="MBE1606753.1"/>
    <property type="molecule type" value="Genomic_DNA"/>
</dbReference>
<dbReference type="InterPro" id="IPR018766">
    <property type="entry name" value="Zinicin_2"/>
</dbReference>
<accession>A0A927RKI3</accession>
<keyword evidence="3" id="KW-1185">Reference proteome</keyword>
<dbReference type="InterPro" id="IPR042271">
    <property type="entry name" value="Zinicin_2_N"/>
</dbReference>
<dbReference type="SUPFAM" id="SSF55486">
    <property type="entry name" value="Metalloproteases ('zincins'), catalytic domain"/>
    <property type="match status" value="2"/>
</dbReference>
<dbReference type="AlphaFoldDB" id="A0A927RKI3"/>
<evidence type="ECO:0000313" key="2">
    <source>
        <dbReference type="EMBL" id="MBE1606753.1"/>
    </source>
</evidence>
<comment type="caution">
    <text evidence="2">The sequence shown here is derived from an EMBL/GenBank/DDBJ whole genome shotgun (WGS) entry which is preliminary data.</text>
</comment>
<dbReference type="RefSeq" id="WP_238361549.1">
    <property type="nucleotide sequence ID" value="NZ_BAABJL010000109.1"/>
</dbReference>
<dbReference type="InterPro" id="IPR022454">
    <property type="entry name" value="CHP03883_F420-assoc"/>
</dbReference>
<proteinExistence type="predicted"/>
<dbReference type="Gene3D" id="1.20.150.30">
    <property type="entry name" value="Zincin-like metallopeptidase, N-terminal domain"/>
    <property type="match status" value="1"/>
</dbReference>
<dbReference type="Proteomes" id="UP000638648">
    <property type="component" value="Unassembled WGS sequence"/>
</dbReference>
<gene>
    <name evidence="2" type="ORF">HEB94_003601</name>
</gene>
<dbReference type="NCBIfam" id="TIGR03883">
    <property type="entry name" value="DUF2342_F420"/>
    <property type="match status" value="1"/>
</dbReference>
<evidence type="ECO:0000313" key="3">
    <source>
        <dbReference type="Proteomes" id="UP000638648"/>
    </source>
</evidence>
<sequence length="406" mass="44499">MSQTEAAPDGTDSMVDWDLALTTARRLVRPGPDVSVEEARQVVSDLREFAQKAEGHVRAYTGLRATGARAPVVVVDRNGWAQANVDAFRQILEPLSDKLRSRRGGPDTSPMGALGSRVTGVETGALLAFLSSKVLGQFDPFWSDDDAGATVPEPRHSVDEPVDSTHDGGAHPVRPDGRSSELVPGMAPAGRLLLVAPNVAHIERELGVNPQDFRLWVCLHEETHRVQFTAVPWLRDHLRGQIKAFLEQTDLDPSAVFSQLRQGLEQVGRIARGGDQGVSFIDLVQTPAQREILDRVTAVMSLLEGHADVVMDGVGPEVIPTVATIRERFQDRRGSGNWIDQFLKRLLGLDAKLRQYRDGAAFVRAVVDQVGQEGFNQVWTTPEHLPTKAEITDPDAWVRRVHGSPS</sequence>
<evidence type="ECO:0000256" key="1">
    <source>
        <dbReference type="SAM" id="MobiDB-lite"/>
    </source>
</evidence>
<organism evidence="2 3">
    <name type="scientific">Actinopolymorpha pittospori</name>
    <dbReference type="NCBI Taxonomy" id="648752"/>
    <lineage>
        <taxon>Bacteria</taxon>
        <taxon>Bacillati</taxon>
        <taxon>Actinomycetota</taxon>
        <taxon>Actinomycetes</taxon>
        <taxon>Propionibacteriales</taxon>
        <taxon>Actinopolymorphaceae</taxon>
        <taxon>Actinopolymorpha</taxon>
    </lineage>
</organism>
<dbReference type="PANTHER" id="PTHR39420">
    <property type="match status" value="1"/>
</dbReference>
<reference evidence="2" key="1">
    <citation type="submission" date="2020-10" db="EMBL/GenBank/DDBJ databases">
        <title>Sequencing the genomes of 1000 actinobacteria strains.</title>
        <authorList>
            <person name="Klenk H.-P."/>
        </authorList>
    </citation>
    <scope>NUCLEOTIDE SEQUENCE</scope>
    <source>
        <strain evidence="2">DSM 45354</strain>
    </source>
</reference>
<feature type="region of interest" description="Disordered" evidence="1">
    <location>
        <begin position="146"/>
        <end position="181"/>
    </location>
</feature>